<evidence type="ECO:0000313" key="3">
    <source>
        <dbReference type="Proteomes" id="UP000176431"/>
    </source>
</evidence>
<comment type="caution">
    <text evidence="2">The sequence shown here is derived from an EMBL/GenBank/DDBJ whole genome shotgun (WGS) entry which is preliminary data.</text>
</comment>
<organism evidence="2 3">
    <name type="scientific">Candidatus Azambacteria bacterium RIFCSPHIGHO2_01_FULL_40_24</name>
    <dbReference type="NCBI Taxonomy" id="1797301"/>
    <lineage>
        <taxon>Bacteria</taxon>
        <taxon>Candidatus Azamiibacteriota</taxon>
    </lineage>
</organism>
<dbReference type="PANTHER" id="PTHR47485:SF1">
    <property type="entry name" value="THYLAKOID LUMENAL 17.4 KDA PROTEIN, CHLOROPLASTIC"/>
    <property type="match status" value="1"/>
</dbReference>
<gene>
    <name evidence="2" type="ORF">A2819_00465</name>
</gene>
<dbReference type="InterPro" id="IPR001646">
    <property type="entry name" value="5peptide_repeat"/>
</dbReference>
<protein>
    <recommendedName>
        <fullName evidence="4">Pentapeptide repeat-containing protein</fullName>
    </recommendedName>
</protein>
<name>A0A1F5B3Y9_9BACT</name>
<dbReference type="PANTHER" id="PTHR47485">
    <property type="entry name" value="THYLAKOID LUMENAL 17.4 KDA PROTEIN, CHLOROPLASTIC"/>
    <property type="match status" value="1"/>
</dbReference>
<accession>A0A1F5B3Y9</accession>
<reference evidence="2 3" key="1">
    <citation type="journal article" date="2016" name="Nat. Commun.">
        <title>Thousands of microbial genomes shed light on interconnected biogeochemical processes in an aquifer system.</title>
        <authorList>
            <person name="Anantharaman K."/>
            <person name="Brown C.T."/>
            <person name="Hug L.A."/>
            <person name="Sharon I."/>
            <person name="Castelle C.J."/>
            <person name="Probst A.J."/>
            <person name="Thomas B.C."/>
            <person name="Singh A."/>
            <person name="Wilkins M.J."/>
            <person name="Karaoz U."/>
            <person name="Brodie E.L."/>
            <person name="Williams K.H."/>
            <person name="Hubbard S.S."/>
            <person name="Banfield J.F."/>
        </authorList>
    </citation>
    <scope>NUCLEOTIDE SEQUENCE [LARGE SCALE GENOMIC DNA]</scope>
</reference>
<dbReference type="Gene3D" id="2.160.20.80">
    <property type="entry name" value="E3 ubiquitin-protein ligase SopA"/>
    <property type="match status" value="1"/>
</dbReference>
<keyword evidence="1" id="KW-0677">Repeat</keyword>
<dbReference type="Proteomes" id="UP000176431">
    <property type="component" value="Unassembled WGS sequence"/>
</dbReference>
<proteinExistence type="predicted"/>
<dbReference type="SUPFAM" id="SSF141571">
    <property type="entry name" value="Pentapeptide repeat-like"/>
    <property type="match status" value="1"/>
</dbReference>
<dbReference type="EMBL" id="MEYK01000015">
    <property type="protein sequence ID" value="OGD25339.1"/>
    <property type="molecule type" value="Genomic_DNA"/>
</dbReference>
<sequence length="158" mass="18091">MSNKNLLFLNFIVKYKNSDSTLKKENRMPVEIRNLDGQLIITYHANTLVDANLKNKNLTRADFRNMDLSKINLEYAHCRGANFSGALLRDAYMPYAQCMEAIFHGTNFEGANIERVRFDNADLRDALNLEKVTRDFRARFDGAILPDGTKHSSVGDER</sequence>
<evidence type="ECO:0000313" key="2">
    <source>
        <dbReference type="EMBL" id="OGD25339.1"/>
    </source>
</evidence>
<dbReference type="AlphaFoldDB" id="A0A1F5B3Y9"/>
<evidence type="ECO:0000256" key="1">
    <source>
        <dbReference type="ARBA" id="ARBA00022737"/>
    </source>
</evidence>
<evidence type="ECO:0008006" key="4">
    <source>
        <dbReference type="Google" id="ProtNLM"/>
    </source>
</evidence>
<dbReference type="Pfam" id="PF00805">
    <property type="entry name" value="Pentapeptide"/>
    <property type="match status" value="2"/>
</dbReference>